<dbReference type="GO" id="GO:0004034">
    <property type="term" value="F:aldose 1-epimerase activity"/>
    <property type="evidence" value="ECO:0007669"/>
    <property type="project" value="UniProtKB-EC"/>
</dbReference>
<evidence type="ECO:0000256" key="6">
    <source>
        <dbReference type="ARBA" id="ARBA00023235"/>
    </source>
</evidence>
<accession>A0A2Z5Y1X3</accession>
<dbReference type="InterPro" id="IPR047215">
    <property type="entry name" value="Galactose_mutarotase-like"/>
</dbReference>
<evidence type="ECO:0000256" key="3">
    <source>
        <dbReference type="ARBA" id="ARBA00006206"/>
    </source>
</evidence>
<feature type="binding site" evidence="11">
    <location>
        <begin position="175"/>
        <end position="177"/>
    </location>
    <ligand>
        <name>beta-D-galactose</name>
        <dbReference type="ChEBI" id="CHEBI:27667"/>
    </ligand>
</feature>
<dbReference type="InterPro" id="IPR011013">
    <property type="entry name" value="Gal_mutarotase_sf_dom"/>
</dbReference>
<organism evidence="12 13">
    <name type="scientific">Melissococcus plutonius</name>
    <dbReference type="NCBI Taxonomy" id="33970"/>
    <lineage>
        <taxon>Bacteria</taxon>
        <taxon>Bacillati</taxon>
        <taxon>Bacillota</taxon>
        <taxon>Bacilli</taxon>
        <taxon>Lactobacillales</taxon>
        <taxon>Enterococcaceae</taxon>
        <taxon>Melissococcus</taxon>
    </lineage>
</organism>
<dbReference type="UniPathway" id="UPA00242"/>
<comment type="catalytic activity">
    <reaction evidence="1 8">
        <text>alpha-D-glucose = beta-D-glucose</text>
        <dbReference type="Rhea" id="RHEA:10264"/>
        <dbReference type="ChEBI" id="CHEBI:15903"/>
        <dbReference type="ChEBI" id="CHEBI:17925"/>
        <dbReference type="EC" id="5.1.3.3"/>
    </reaction>
</comment>
<dbReference type="SUPFAM" id="SSF74650">
    <property type="entry name" value="Galactose mutarotase-like"/>
    <property type="match status" value="1"/>
</dbReference>
<feature type="binding site" evidence="10">
    <location>
        <position position="247"/>
    </location>
    <ligand>
        <name>beta-D-galactose</name>
        <dbReference type="ChEBI" id="CHEBI:27667"/>
    </ligand>
</feature>
<evidence type="ECO:0000256" key="8">
    <source>
        <dbReference type="PIRNR" id="PIRNR005096"/>
    </source>
</evidence>
<dbReference type="PIRSF" id="PIRSF005096">
    <property type="entry name" value="GALM"/>
    <property type="match status" value="1"/>
</dbReference>
<comment type="pathway">
    <text evidence="2 8">Carbohydrate metabolism; hexose metabolism.</text>
</comment>
<feature type="active site" description="Proton donor" evidence="9">
    <location>
        <position position="175"/>
    </location>
</feature>
<dbReference type="PANTHER" id="PTHR10091:SF0">
    <property type="entry name" value="GALACTOSE MUTAROTASE"/>
    <property type="match status" value="1"/>
</dbReference>
<dbReference type="GO" id="GO:0030246">
    <property type="term" value="F:carbohydrate binding"/>
    <property type="evidence" value="ECO:0007669"/>
    <property type="project" value="InterPro"/>
</dbReference>
<evidence type="ECO:0000256" key="4">
    <source>
        <dbReference type="ARBA" id="ARBA00013185"/>
    </source>
</evidence>
<dbReference type="EC" id="5.1.3.3" evidence="4 8"/>
<dbReference type="PROSITE" id="PS00545">
    <property type="entry name" value="ALDOSE_1_EPIMERASE"/>
    <property type="match status" value="1"/>
</dbReference>
<evidence type="ECO:0000256" key="7">
    <source>
        <dbReference type="ARBA" id="ARBA00023277"/>
    </source>
</evidence>
<comment type="similarity">
    <text evidence="3 8">Belongs to the aldose epimerase family.</text>
</comment>
<dbReference type="AlphaFoldDB" id="A0A2Z5Y1X3"/>
<dbReference type="RefSeq" id="WP_015694846.1">
    <property type="nucleotide sequence ID" value="NZ_AP018492.1"/>
</dbReference>
<dbReference type="CDD" id="cd09019">
    <property type="entry name" value="galactose_mutarotase_like"/>
    <property type="match status" value="1"/>
</dbReference>
<feature type="active site" description="Proton acceptor" evidence="9">
    <location>
        <position position="309"/>
    </location>
</feature>
<evidence type="ECO:0000256" key="5">
    <source>
        <dbReference type="ARBA" id="ARBA00014165"/>
    </source>
</evidence>
<protein>
    <recommendedName>
        <fullName evidence="5 8">Aldose 1-epimerase</fullName>
        <ecNumber evidence="4 8">5.1.3.3</ecNumber>
    </recommendedName>
</protein>
<dbReference type="NCBIfam" id="NF008277">
    <property type="entry name" value="PRK11055.1"/>
    <property type="match status" value="1"/>
</dbReference>
<proteinExistence type="inferred from homology"/>
<evidence type="ECO:0000256" key="9">
    <source>
        <dbReference type="PIRSR" id="PIRSR005096-1"/>
    </source>
</evidence>
<evidence type="ECO:0000256" key="10">
    <source>
        <dbReference type="PIRSR" id="PIRSR005096-2"/>
    </source>
</evidence>
<dbReference type="InterPro" id="IPR008183">
    <property type="entry name" value="Aldose_1/G6P_1-epimerase"/>
</dbReference>
<reference evidence="12 13" key="1">
    <citation type="submission" date="2018-01" db="EMBL/GenBank/DDBJ databases">
        <title>Whole genome sequence of Melissococcus plutonius DAT561.</title>
        <authorList>
            <person name="Okumura K."/>
            <person name="Takamatsu D."/>
            <person name="Okura M."/>
        </authorList>
    </citation>
    <scope>NUCLEOTIDE SEQUENCE [LARGE SCALE GENOMIC DNA]</scope>
    <source>
        <strain evidence="12 13">DAT561</strain>
    </source>
</reference>
<dbReference type="Proteomes" id="UP000269226">
    <property type="component" value="Chromosome"/>
</dbReference>
<evidence type="ECO:0000313" key="12">
    <source>
        <dbReference type="EMBL" id="BBC60872.1"/>
    </source>
</evidence>
<dbReference type="InterPro" id="IPR014718">
    <property type="entry name" value="GH-type_carb-bd"/>
</dbReference>
<dbReference type="GO" id="GO:0005737">
    <property type="term" value="C:cytoplasm"/>
    <property type="evidence" value="ECO:0007669"/>
    <property type="project" value="TreeGrafter"/>
</dbReference>
<evidence type="ECO:0000256" key="2">
    <source>
        <dbReference type="ARBA" id="ARBA00005028"/>
    </source>
</evidence>
<dbReference type="InterPro" id="IPR015443">
    <property type="entry name" value="Aldose_1-epimerase"/>
</dbReference>
<dbReference type="InterPro" id="IPR018052">
    <property type="entry name" value="Ald1_epimerase_CS"/>
</dbReference>
<dbReference type="GeneID" id="57043308"/>
<dbReference type="GO" id="GO:0006006">
    <property type="term" value="P:glucose metabolic process"/>
    <property type="evidence" value="ECO:0007669"/>
    <property type="project" value="TreeGrafter"/>
</dbReference>
<name>A0A2Z5Y1X3_9ENTE</name>
<dbReference type="Pfam" id="PF01263">
    <property type="entry name" value="Aldose_epim"/>
    <property type="match status" value="1"/>
</dbReference>
<dbReference type="GO" id="GO:0033499">
    <property type="term" value="P:galactose catabolic process via UDP-galactose, Leloir pathway"/>
    <property type="evidence" value="ECO:0007669"/>
    <property type="project" value="TreeGrafter"/>
</dbReference>
<evidence type="ECO:0000256" key="1">
    <source>
        <dbReference type="ARBA" id="ARBA00001614"/>
    </source>
</evidence>
<evidence type="ECO:0000256" key="11">
    <source>
        <dbReference type="PIRSR" id="PIRSR005096-3"/>
    </source>
</evidence>
<keyword evidence="7 8" id="KW-0119">Carbohydrate metabolism</keyword>
<evidence type="ECO:0000313" key="13">
    <source>
        <dbReference type="Proteomes" id="UP000269226"/>
    </source>
</evidence>
<sequence>MDIRVKDFGKEEKLYSLVNDNGIILEVTTFGARIVNLYVPVETEKRNIVFGFDSTEEYQEKDTYIGSTIGRVAGRIRKGEFNIQDRWYQAAINTPEGNTLHGGPDSFETKSWTALTGQTKDRVSVEFSLTSEDGENGFPGNLQISVTYTLNNNNEWIINYKATTDQPTLFNPTNHVYFNLTGDPSQSVAEHQLMLEADQFAVVDQATLPTGEKRTVEGSPFDFRKVAPIKQAFESTNEQNKLVDGLDHPFFLNKPGTKNAKAKLIAPDKRVAVEVFTDQSAIVIFTAQLPDKWLIHGKPLIYHGGITFETQVCPGAEEFPEFGNIDLFPGEIYESRTCYRILTEDQ</sequence>
<dbReference type="Gene3D" id="2.70.98.10">
    <property type="match status" value="1"/>
</dbReference>
<keyword evidence="6 8" id="KW-0413">Isomerase</keyword>
<dbReference type="EMBL" id="AP018492">
    <property type="protein sequence ID" value="BBC60872.1"/>
    <property type="molecule type" value="Genomic_DNA"/>
</dbReference>
<dbReference type="PANTHER" id="PTHR10091">
    <property type="entry name" value="ALDOSE-1-EPIMERASE"/>
    <property type="match status" value="1"/>
</dbReference>
<gene>
    <name evidence="12" type="ORF">DAT561_0755</name>
</gene>